<proteinExistence type="predicted"/>
<dbReference type="Proteomes" id="UP000032266">
    <property type="component" value="Chromosome"/>
</dbReference>
<organism evidence="1 2">
    <name type="scientific">Gynuella sunshinyii YC6258</name>
    <dbReference type="NCBI Taxonomy" id="1445510"/>
    <lineage>
        <taxon>Bacteria</taxon>
        <taxon>Pseudomonadati</taxon>
        <taxon>Pseudomonadota</taxon>
        <taxon>Gammaproteobacteria</taxon>
        <taxon>Oceanospirillales</taxon>
        <taxon>Saccharospirillaceae</taxon>
        <taxon>Gynuella</taxon>
    </lineage>
</organism>
<dbReference type="InterPro" id="IPR036291">
    <property type="entry name" value="NAD(P)-bd_dom_sf"/>
</dbReference>
<protein>
    <submittedName>
        <fullName evidence="1">Putative nucleoside-diphosphate-sugar epimerase</fullName>
        <ecNumber evidence="1">1.1.1.-</ecNumber>
    </submittedName>
</protein>
<dbReference type="PANTHER" id="PTHR14097:SF7">
    <property type="entry name" value="OXIDOREDUCTASE HTATIP2"/>
    <property type="match status" value="1"/>
</dbReference>
<reference evidence="1 2" key="1">
    <citation type="submission" date="2014-01" db="EMBL/GenBank/DDBJ databases">
        <title>Full genme sequencing of cellulolytic bacterium Gynuella sunshinyii YC6258T gen. nov., sp. nov.</title>
        <authorList>
            <person name="Khan H."/>
            <person name="Chung E.J."/>
            <person name="Chung Y.R."/>
        </authorList>
    </citation>
    <scope>NUCLEOTIDE SEQUENCE [LARGE SCALE GENOMIC DNA]</scope>
    <source>
        <strain evidence="1 2">YC6258</strain>
    </source>
</reference>
<dbReference type="AlphaFoldDB" id="A0A0C5W4W6"/>
<dbReference type="PATRIC" id="fig|1445510.3.peg.5585"/>
<dbReference type="EC" id="1.1.1.-" evidence="1"/>
<dbReference type="HOGENOM" id="CLU_071330_2_1_6"/>
<dbReference type="EMBL" id="CP007142">
    <property type="protein sequence ID" value="AJQ97649.1"/>
    <property type="molecule type" value="Genomic_DNA"/>
</dbReference>
<dbReference type="STRING" id="1445510.YC6258_05621"/>
<dbReference type="Gene3D" id="3.40.50.720">
    <property type="entry name" value="NAD(P)-binding Rossmann-like Domain"/>
    <property type="match status" value="1"/>
</dbReference>
<evidence type="ECO:0000313" key="1">
    <source>
        <dbReference type="EMBL" id="AJQ97649.1"/>
    </source>
</evidence>
<name>A0A0C5W4W6_9GAMM</name>
<dbReference type="RefSeq" id="WP_044619346.1">
    <property type="nucleotide sequence ID" value="NZ_CP007142.1"/>
</dbReference>
<accession>A0A0C5W4W6</accession>
<keyword evidence="2" id="KW-1185">Reference proteome</keyword>
<gene>
    <name evidence="1" type="ORF">YC6258_05621</name>
</gene>
<sequence>MKLLLVGATGLVGQQVLTQAQADPRVSHITVLARKPMASVGKLQCHRVDFDQLPDDAELWQCDAVICTLGSTLKTAGSREMFYRIDHDYPLAVARQVQRYGGGCYVLNSAMGADTDSRFFYNRVKGELERDLLALSFASVTLVRPGLISGQRAEFRLGERSMQILLTMLTPVLPRRWRCNPADNIARALLDAAIRAEPGIHEVSSDTLS</sequence>
<dbReference type="SUPFAM" id="SSF51735">
    <property type="entry name" value="NAD(P)-binding Rossmann-fold domains"/>
    <property type="match status" value="1"/>
</dbReference>
<dbReference type="GO" id="GO:0016491">
    <property type="term" value="F:oxidoreductase activity"/>
    <property type="evidence" value="ECO:0007669"/>
    <property type="project" value="UniProtKB-KW"/>
</dbReference>
<keyword evidence="1" id="KW-0560">Oxidoreductase</keyword>
<dbReference type="KEGG" id="gsn:YC6258_05621"/>
<dbReference type="PANTHER" id="PTHR14097">
    <property type="entry name" value="OXIDOREDUCTASE HTATIP2"/>
    <property type="match status" value="1"/>
</dbReference>
<evidence type="ECO:0000313" key="2">
    <source>
        <dbReference type="Proteomes" id="UP000032266"/>
    </source>
</evidence>
<dbReference type="OrthoDB" id="9798632at2"/>